<comment type="caution">
    <text evidence="1">The sequence shown here is derived from an EMBL/GenBank/DDBJ whole genome shotgun (WGS) entry which is preliminary data.</text>
</comment>
<protein>
    <submittedName>
        <fullName evidence="1">Uncharacterized protein</fullName>
    </submittedName>
</protein>
<accession>A0A5J4VUF0</accession>
<dbReference type="Proteomes" id="UP000324800">
    <property type="component" value="Unassembled WGS sequence"/>
</dbReference>
<evidence type="ECO:0000313" key="1">
    <source>
        <dbReference type="EMBL" id="KAA6386237.1"/>
    </source>
</evidence>
<evidence type="ECO:0000313" key="2">
    <source>
        <dbReference type="Proteomes" id="UP000324800"/>
    </source>
</evidence>
<organism evidence="1 2">
    <name type="scientific">Streblomastix strix</name>
    <dbReference type="NCBI Taxonomy" id="222440"/>
    <lineage>
        <taxon>Eukaryota</taxon>
        <taxon>Metamonada</taxon>
        <taxon>Preaxostyla</taxon>
        <taxon>Oxymonadida</taxon>
        <taxon>Streblomastigidae</taxon>
        <taxon>Streblomastix</taxon>
    </lineage>
</organism>
<name>A0A5J4VUF0_9EUKA</name>
<gene>
    <name evidence="1" type="ORF">EZS28_018236</name>
</gene>
<proteinExistence type="predicted"/>
<reference evidence="1 2" key="1">
    <citation type="submission" date="2019-03" db="EMBL/GenBank/DDBJ databases">
        <title>Single cell metagenomics reveals metabolic interactions within the superorganism composed of flagellate Streblomastix strix and complex community of Bacteroidetes bacteria on its surface.</title>
        <authorList>
            <person name="Treitli S.C."/>
            <person name="Kolisko M."/>
            <person name="Husnik F."/>
            <person name="Keeling P."/>
            <person name="Hampl V."/>
        </authorList>
    </citation>
    <scope>NUCLEOTIDE SEQUENCE [LARGE SCALE GENOMIC DNA]</scope>
    <source>
        <strain evidence="1">ST1C</strain>
    </source>
</reference>
<dbReference type="EMBL" id="SNRW01004892">
    <property type="protein sequence ID" value="KAA6386237.1"/>
    <property type="molecule type" value="Genomic_DNA"/>
</dbReference>
<sequence length="81" mass="9099">MDKLAHQFNQFERKIPGTVLLTVARIACKLKVSQTKDSGINRYTKEKNHLSTEKELAEKSHRIETNNAVQSIDTNAAKSCA</sequence>
<dbReference type="AlphaFoldDB" id="A0A5J4VUF0"/>